<accession>A0A0S4QF93</accession>
<feature type="compositionally biased region" description="Gly residues" evidence="6">
    <location>
        <begin position="79"/>
        <end position="95"/>
    </location>
</feature>
<dbReference type="InterPro" id="IPR005000">
    <property type="entry name" value="Aldolase/citrate-lyase_domain"/>
</dbReference>
<dbReference type="SUPFAM" id="SSF51621">
    <property type="entry name" value="Phosphoenolpyruvate/pyruvate domain"/>
    <property type="match status" value="1"/>
</dbReference>
<feature type="binding site" evidence="4">
    <location>
        <position position="167"/>
    </location>
    <ligand>
        <name>substrate</name>
    </ligand>
</feature>
<feature type="region of interest" description="Disordered" evidence="6">
    <location>
        <begin position="56"/>
        <end position="107"/>
    </location>
</feature>
<dbReference type="GO" id="GO:0000287">
    <property type="term" value="F:magnesium ion binding"/>
    <property type="evidence" value="ECO:0007669"/>
    <property type="project" value="TreeGrafter"/>
</dbReference>
<dbReference type="Gene3D" id="3.20.20.60">
    <property type="entry name" value="Phosphoenolpyruvate-binding domains"/>
    <property type="match status" value="2"/>
</dbReference>
<dbReference type="Pfam" id="PF03328">
    <property type="entry name" value="HpcH_HpaI"/>
    <property type="match status" value="2"/>
</dbReference>
<keyword evidence="3 5" id="KW-0460">Magnesium</keyword>
<evidence type="ECO:0000256" key="4">
    <source>
        <dbReference type="PIRSR" id="PIRSR015582-1"/>
    </source>
</evidence>
<feature type="binding site" evidence="5">
    <location>
        <position position="167"/>
    </location>
    <ligand>
        <name>Mg(2+)</name>
        <dbReference type="ChEBI" id="CHEBI:18420"/>
    </ligand>
</feature>
<keyword evidence="2 5" id="KW-0479">Metal-binding</keyword>
<dbReference type="InterPro" id="IPR040442">
    <property type="entry name" value="Pyrv_kinase-like_dom_sf"/>
</dbReference>
<evidence type="ECO:0000256" key="2">
    <source>
        <dbReference type="ARBA" id="ARBA00022723"/>
    </source>
</evidence>
<organism evidence="8 9">
    <name type="scientific">Parafrankia irregularis</name>
    <dbReference type="NCBI Taxonomy" id="795642"/>
    <lineage>
        <taxon>Bacteria</taxon>
        <taxon>Bacillati</taxon>
        <taxon>Actinomycetota</taxon>
        <taxon>Actinomycetes</taxon>
        <taxon>Frankiales</taxon>
        <taxon>Frankiaceae</taxon>
        <taxon>Parafrankia</taxon>
    </lineage>
</organism>
<evidence type="ECO:0000256" key="1">
    <source>
        <dbReference type="ARBA" id="ARBA00001946"/>
    </source>
</evidence>
<sequence length="338" mass="34402">MSIRSWLYVPGSDATKLAKALDRGADALIVDLEDAVPPSGKDAARALVRDWLHTLPDLPAGGPTAGGTAARGTARSGTAAGGTAPGGTAPGGTAPGGTAAARRPDRPRIWVRVNPGSLRARDVAALADAPNLDGLCLAKTDHAEEVAAVDAELTRAGSTAAVAPLLETPAAITRAAQIAAAPRVRHLQIGEADLRACLGVELGPDESELLGVRSQIVLASAVAGIMPPVAPVSVVYNDPDGLRTSTDRLRRLGFLGRACIHPAQIPVVNEVFTPGAEQVRRARVLIERFEAAGGAAAASDGSMVDEAVIRGARRVLATHLALSDPSRSPGSGHGTGQP</sequence>
<protein>
    <submittedName>
        <fullName evidence="8">Citrate lyase beta subunit</fullName>
    </submittedName>
</protein>
<feature type="domain" description="HpcH/HpaI aldolase/citrate lyase" evidence="7">
    <location>
        <begin position="109"/>
        <end position="262"/>
    </location>
</feature>
<evidence type="ECO:0000256" key="6">
    <source>
        <dbReference type="SAM" id="MobiDB-lite"/>
    </source>
</evidence>
<dbReference type="PANTHER" id="PTHR32308">
    <property type="entry name" value="LYASE BETA SUBUNIT, PUTATIVE (AFU_ORTHOLOGUE AFUA_4G13030)-RELATED"/>
    <property type="match status" value="1"/>
</dbReference>
<proteinExistence type="predicted"/>
<dbReference type="GO" id="GO:0006107">
    <property type="term" value="P:oxaloacetate metabolic process"/>
    <property type="evidence" value="ECO:0007669"/>
    <property type="project" value="TreeGrafter"/>
</dbReference>
<dbReference type="AlphaFoldDB" id="A0A0S4QF93"/>
<feature type="binding site" evidence="4">
    <location>
        <position position="112"/>
    </location>
    <ligand>
        <name>substrate</name>
    </ligand>
</feature>
<dbReference type="Proteomes" id="UP000198802">
    <property type="component" value="Unassembled WGS sequence"/>
</dbReference>
<keyword evidence="8" id="KW-0456">Lyase</keyword>
<dbReference type="InterPro" id="IPR011206">
    <property type="entry name" value="Citrate_lyase_beta/mcl1/mcl2"/>
</dbReference>
<comment type="cofactor">
    <cofactor evidence="1">
        <name>Mg(2+)</name>
        <dbReference type="ChEBI" id="CHEBI:18420"/>
    </cofactor>
</comment>
<evidence type="ECO:0000256" key="5">
    <source>
        <dbReference type="PIRSR" id="PIRSR015582-2"/>
    </source>
</evidence>
<evidence type="ECO:0000313" key="8">
    <source>
        <dbReference type="EMBL" id="CUU54163.1"/>
    </source>
</evidence>
<dbReference type="RefSeq" id="WP_207550248.1">
    <property type="nucleotide sequence ID" value="NZ_FAOZ01000002.1"/>
</dbReference>
<reference evidence="9" key="1">
    <citation type="submission" date="2015-11" db="EMBL/GenBank/DDBJ databases">
        <authorList>
            <person name="Varghese N."/>
        </authorList>
    </citation>
    <scope>NUCLEOTIDE SEQUENCE [LARGE SCALE GENOMIC DNA]</scope>
    <source>
        <strain evidence="9">DSM 45899</strain>
    </source>
</reference>
<evidence type="ECO:0000313" key="9">
    <source>
        <dbReference type="Proteomes" id="UP000198802"/>
    </source>
</evidence>
<feature type="domain" description="HpcH/HpaI aldolase/citrate lyase" evidence="7">
    <location>
        <begin position="4"/>
        <end position="56"/>
    </location>
</feature>
<dbReference type="GO" id="GO:0016829">
    <property type="term" value="F:lyase activity"/>
    <property type="evidence" value="ECO:0007669"/>
    <property type="project" value="UniProtKB-KW"/>
</dbReference>
<dbReference type="InterPro" id="IPR015813">
    <property type="entry name" value="Pyrv/PenolPyrv_kinase-like_dom"/>
</dbReference>
<evidence type="ECO:0000256" key="3">
    <source>
        <dbReference type="ARBA" id="ARBA00022842"/>
    </source>
</evidence>
<feature type="binding site" evidence="5">
    <location>
        <position position="193"/>
    </location>
    <ligand>
        <name>Mg(2+)</name>
        <dbReference type="ChEBI" id="CHEBI:18420"/>
    </ligand>
</feature>
<feature type="compositionally biased region" description="Low complexity" evidence="6">
    <location>
        <begin position="59"/>
        <end position="78"/>
    </location>
</feature>
<dbReference type="EMBL" id="FAOZ01000002">
    <property type="protein sequence ID" value="CUU54163.1"/>
    <property type="molecule type" value="Genomic_DNA"/>
</dbReference>
<name>A0A0S4QF93_9ACTN</name>
<keyword evidence="9" id="KW-1185">Reference proteome</keyword>
<evidence type="ECO:0000259" key="7">
    <source>
        <dbReference type="Pfam" id="PF03328"/>
    </source>
</evidence>
<gene>
    <name evidence="8" type="ORF">Ga0074812_102169</name>
</gene>
<dbReference type="PANTHER" id="PTHR32308:SF10">
    <property type="entry name" value="CITRATE LYASE SUBUNIT BETA"/>
    <property type="match status" value="1"/>
</dbReference>
<dbReference type="PIRSF" id="PIRSF015582">
    <property type="entry name" value="Cit_lyase_B"/>
    <property type="match status" value="1"/>
</dbReference>